<reference evidence="2 3" key="1">
    <citation type="journal article" date="2021" name="Sci. Rep.">
        <title>The genome of the diatom Chaetoceros tenuissimus carries an ancient integrated fragment of an extant virus.</title>
        <authorList>
            <person name="Hongo Y."/>
            <person name="Kimura K."/>
            <person name="Takaki Y."/>
            <person name="Yoshida Y."/>
            <person name="Baba S."/>
            <person name="Kobayashi G."/>
            <person name="Nagasaki K."/>
            <person name="Hano T."/>
            <person name="Tomaru Y."/>
        </authorList>
    </citation>
    <scope>NUCLEOTIDE SEQUENCE [LARGE SCALE GENOMIC DNA]</scope>
    <source>
        <strain evidence="2 3">NIES-3715</strain>
    </source>
</reference>
<keyword evidence="3" id="KW-1185">Reference proteome</keyword>
<keyword evidence="1" id="KW-0812">Transmembrane</keyword>
<feature type="transmembrane region" description="Helical" evidence="1">
    <location>
        <begin position="27"/>
        <end position="45"/>
    </location>
</feature>
<dbReference type="Proteomes" id="UP001054902">
    <property type="component" value="Unassembled WGS sequence"/>
</dbReference>
<keyword evidence="1" id="KW-0472">Membrane</keyword>
<gene>
    <name evidence="2" type="ORF">CTEN210_07177</name>
</gene>
<dbReference type="AlphaFoldDB" id="A0AAD3H564"/>
<sequence length="210" mass="24379">MGRDDDECKQFEQVQRTTHSRRFVPKVMAMAIVAPPLLGLMHLAARAAKKLGQVLGKVNGETIHDEWRNGLVYLKGVSEKKKTKKNSKNTKFVYDAKTNNLLKDGDWRNLFEPRMSVGELFHNIKERYRLTEVKADMLCLTNKKFNQKKYRTVDLMIENEDELVVRRVNERGGQQRELTVHDFDLSIFVPKGTEVEVDCTCNSKFMLKIM</sequence>
<organism evidence="2 3">
    <name type="scientific">Chaetoceros tenuissimus</name>
    <dbReference type="NCBI Taxonomy" id="426638"/>
    <lineage>
        <taxon>Eukaryota</taxon>
        <taxon>Sar</taxon>
        <taxon>Stramenopiles</taxon>
        <taxon>Ochrophyta</taxon>
        <taxon>Bacillariophyta</taxon>
        <taxon>Coscinodiscophyceae</taxon>
        <taxon>Chaetocerotophycidae</taxon>
        <taxon>Chaetocerotales</taxon>
        <taxon>Chaetocerotaceae</taxon>
        <taxon>Chaetoceros</taxon>
    </lineage>
</organism>
<proteinExistence type="predicted"/>
<evidence type="ECO:0000256" key="1">
    <source>
        <dbReference type="SAM" id="Phobius"/>
    </source>
</evidence>
<accession>A0AAD3H564</accession>
<dbReference type="EMBL" id="BLLK01000040">
    <property type="protein sequence ID" value="GFH50701.1"/>
    <property type="molecule type" value="Genomic_DNA"/>
</dbReference>
<evidence type="ECO:0000313" key="3">
    <source>
        <dbReference type="Proteomes" id="UP001054902"/>
    </source>
</evidence>
<name>A0AAD3H564_9STRA</name>
<protein>
    <submittedName>
        <fullName evidence="2">Uncharacterized protein</fullName>
    </submittedName>
</protein>
<keyword evidence="1" id="KW-1133">Transmembrane helix</keyword>
<comment type="caution">
    <text evidence="2">The sequence shown here is derived from an EMBL/GenBank/DDBJ whole genome shotgun (WGS) entry which is preliminary data.</text>
</comment>
<evidence type="ECO:0000313" key="2">
    <source>
        <dbReference type="EMBL" id="GFH50701.1"/>
    </source>
</evidence>